<dbReference type="EMBL" id="WTQT01000474">
    <property type="protein sequence ID" value="MWR39897.1"/>
    <property type="molecule type" value="Genomic_DNA"/>
</dbReference>
<reference evidence="4" key="19">
    <citation type="submission" date="2024-02" db="EMBL/GenBank/DDBJ databases">
        <authorList>
            <consortium name="Clinical and Environmental Microbiology Branch: Whole genome sequencing antimicrobial resistance pathogens in the healthcare setting"/>
        </authorList>
    </citation>
    <scope>NUCLEOTIDE SEQUENCE</scope>
    <source>
        <strain evidence="4">2023CK-00345</strain>
    </source>
</reference>
<dbReference type="Proteomes" id="UP000462410">
    <property type="component" value="Unassembled WGS sequence"/>
</dbReference>
<evidence type="ECO:0000313" key="10">
    <source>
        <dbReference type="EMBL" id="MWR39897.1"/>
    </source>
</evidence>
<dbReference type="Proteomes" id="UP000521991">
    <property type="component" value="Unassembled WGS sequence"/>
</dbReference>
<dbReference type="Proteomes" id="UP000050556">
    <property type="component" value="Unassembled WGS sequence"/>
</dbReference>
<evidence type="ECO:0000313" key="31">
    <source>
        <dbReference type="Proteomes" id="UP000460875"/>
    </source>
</evidence>
<dbReference type="EMBL" id="LDYI01000178">
    <property type="protein sequence ID" value="KPO03847.1"/>
    <property type="molecule type" value="Genomic_DNA"/>
</dbReference>
<reference evidence="22 39" key="8">
    <citation type="submission" date="2019-11" db="EMBL/GenBank/DDBJ databases">
        <authorList>
            <person name="Haines EK M."/>
        </authorList>
    </citation>
    <scope>NUCLEOTIDE SEQUENCE [LARGE SCALE GENOMIC DNA]</scope>
    <source>
        <strain evidence="22">KR2729</strain>
    </source>
</reference>
<evidence type="ECO:0000313" key="25">
    <source>
        <dbReference type="Proteomes" id="UP000254429"/>
    </source>
</evidence>
<dbReference type="EMBL" id="CACRYR010000011">
    <property type="protein sequence ID" value="VZR05238.1"/>
    <property type="molecule type" value="Genomic_DNA"/>
</dbReference>
<dbReference type="Proteomes" id="UP000469708">
    <property type="component" value="Unassembled WGS sequence"/>
</dbReference>
<dbReference type="Proteomes" id="UP000846355">
    <property type="component" value="Unassembled WGS sequence"/>
</dbReference>
<dbReference type="PATRIC" id="fig|562.10472.peg.2273"/>
<dbReference type="EMBL" id="CP058571">
    <property type="protein sequence ID" value="QLG56762.1"/>
    <property type="molecule type" value="Genomic_DNA"/>
</dbReference>
<evidence type="ECO:0000313" key="23">
    <source>
        <dbReference type="Proteomes" id="UP000050556"/>
    </source>
</evidence>
<evidence type="ECO:0000313" key="14">
    <source>
        <dbReference type="EMBL" id="QLG56762.1"/>
    </source>
</evidence>
<reference evidence="14" key="16">
    <citation type="submission" date="2020-06" db="EMBL/GenBank/DDBJ databases">
        <authorList>
            <person name="Ramsay J.P."/>
            <person name="Colombi E."/>
            <person name="Mowlaboccus S."/>
        </authorList>
    </citation>
    <scope>NUCLEOTIDE SEQUENCE</scope>
    <source>
        <strain evidence="14">EC2</strain>
    </source>
</reference>
<evidence type="ECO:0000313" key="1">
    <source>
        <dbReference type="EMBL" id="EFC3522943.1"/>
    </source>
</evidence>
<evidence type="ECO:0000313" key="5">
    <source>
        <dbReference type="EMBL" id="HAJ5958080.1"/>
    </source>
</evidence>
<dbReference type="EMBL" id="UGDD01000002">
    <property type="protein sequence ID" value="STJ54023.1"/>
    <property type="molecule type" value="Genomic_DNA"/>
</dbReference>
<evidence type="ECO:0000313" key="36">
    <source>
        <dbReference type="Proteomes" id="UP000521991"/>
    </source>
</evidence>
<evidence type="ECO:0000313" key="24">
    <source>
        <dbReference type="Proteomes" id="UP000250671"/>
    </source>
</evidence>
<reference evidence="13 33" key="12">
    <citation type="submission" date="2020-02" db="EMBL/GenBank/DDBJ databases">
        <authorList>
            <person name="Subbiah M."/>
            <person name="Call D."/>
        </authorList>
    </citation>
    <scope>NUCLEOTIDE SEQUENCE [LARGE SCALE GENOMIC DNA]</scope>
    <source>
        <strain evidence="13 33">8375wC2</strain>
    </source>
</reference>
<evidence type="ECO:0000313" key="29">
    <source>
        <dbReference type="Proteomes" id="UP000359125"/>
    </source>
</evidence>
<evidence type="ECO:0000313" key="15">
    <source>
        <dbReference type="EMBL" id="QMF67070.1"/>
    </source>
</evidence>
<evidence type="ECO:0000313" key="4">
    <source>
        <dbReference type="EMBL" id="EMM0024803.1"/>
    </source>
</evidence>
<evidence type="ECO:0000313" key="2">
    <source>
        <dbReference type="EMBL" id="EFH0365315.1"/>
    </source>
</evidence>
<reference evidence="5" key="6">
    <citation type="submission" date="2018-12" db="EMBL/GenBank/DDBJ databases">
        <authorList>
            <consortium name="NCBI Pathogen Detection Project"/>
        </authorList>
    </citation>
    <scope>NUCLEOTIDE SEQUENCE</scope>
    <source>
        <strain evidence="6">Escherichia coli</strain>
        <strain evidence="5">EuSCAPE_DE065</strain>
    </source>
</reference>
<reference evidence="15 35" key="15">
    <citation type="submission" date="2020-06" db="EMBL/GenBank/DDBJ databases">
        <title>REHAB project genomes.</title>
        <authorList>
            <person name="Shaw L.P."/>
        </authorList>
    </citation>
    <scope>NUCLEOTIDE SEQUENCE [LARGE SCALE GENOMIC DNA]</scope>
    <source>
        <strain evidence="15 35">RHB30-C10</strain>
    </source>
</reference>
<evidence type="ECO:0000313" key="20">
    <source>
        <dbReference type="EMBL" id="STJ79613.1"/>
    </source>
</evidence>
<organism evidence="1 38">
    <name type="scientific">Escherichia coli</name>
    <dbReference type="NCBI Taxonomy" id="562"/>
    <lineage>
        <taxon>Bacteria</taxon>
        <taxon>Pseudomonadati</taxon>
        <taxon>Pseudomonadota</taxon>
        <taxon>Gammaproteobacteria</taxon>
        <taxon>Enterobacterales</taxon>
        <taxon>Enterobacteriaceae</taxon>
        <taxon>Escherichia</taxon>
    </lineage>
</organism>
<reference evidence="7 23" key="1">
    <citation type="journal article" date="2015" name="Front. Microbiol.">
        <title>Genetic determinants of heat resistance in Escherichia coli.</title>
        <authorList>
            <person name="Mercer R.G."/>
            <person name="Zheng J."/>
            <person name="Garcia-Hernandez R."/>
            <person name="Ruan L."/>
            <person name="Ganzle M.G."/>
            <person name="McMullen L.M."/>
        </authorList>
    </citation>
    <scope>NUCLEOTIDE SEQUENCE [LARGE SCALE GENOMIC DNA]</scope>
    <source>
        <strain evidence="7 23">AW1.3</strain>
    </source>
</reference>
<dbReference type="Proteomes" id="UP000530628">
    <property type="component" value="Unassembled WGS sequence"/>
</dbReference>
<reference evidence="1 38" key="4">
    <citation type="submission" date="2018-08" db="EMBL/GenBank/DDBJ databases">
        <authorList>
            <consortium name="NARMS: The National Antimicrobial Resistance Monitoring System"/>
        </authorList>
    </citation>
    <scope>NUCLEOTIDE SEQUENCE [LARGE SCALE GENOMIC DNA]</scope>
    <source>
        <strain evidence="1 38">FSIS11705178</strain>
    </source>
</reference>
<reference evidence="34" key="14">
    <citation type="submission" date="2020-06" db="EMBL/GenBank/DDBJ databases">
        <title>Identification and Characterisation of Fosfomycin Resistance in Escherichia coli Urinary Tract Infection Isolates from Australia.</title>
        <authorList>
            <person name="Mowlaboccus S."/>
            <person name="Daley D."/>
            <person name="Pang S."/>
            <person name="Gottlieb T."/>
            <person name="Nimmo G.R."/>
            <person name="George N."/>
            <person name="Korman T.M."/>
            <person name="Strietberg R."/>
            <person name="Robson J."/>
            <person name="Peachey G."/>
            <person name="Collignon P."/>
            <person name="Bradbury S."/>
            <person name="Colombi E."/>
            <person name="Ramsay J.P."/>
            <person name="Rogers B.A."/>
            <person name="Coombs G.W."/>
        </authorList>
    </citation>
    <scope>NUCLEOTIDE SEQUENCE [LARGE SCALE GENOMIC DNA]</scope>
    <source>
        <strain evidence="34">EC2</strain>
    </source>
</reference>
<evidence type="ECO:0000313" key="38">
    <source>
        <dbReference type="Proteomes" id="UP000538406"/>
    </source>
</evidence>
<dbReference type="Proteomes" id="UP000460875">
    <property type="component" value="Unassembled WGS sequence"/>
</dbReference>
<name>A0A024L0E7_ECOLX</name>
<dbReference type="Proteomes" id="UP000254503">
    <property type="component" value="Unassembled WGS sequence"/>
</dbReference>
<dbReference type="SMR" id="A0A024L0E7"/>
<evidence type="ECO:0000313" key="8">
    <source>
        <dbReference type="EMBL" id="MBE0980114.1"/>
    </source>
</evidence>
<dbReference type="EMBL" id="WTRC01000201">
    <property type="protein sequence ID" value="MWT22010.1"/>
    <property type="molecule type" value="Genomic_DNA"/>
</dbReference>
<evidence type="ECO:0000313" key="3">
    <source>
        <dbReference type="EMBL" id="EFH6650057.1"/>
    </source>
</evidence>
<accession>A0A024L0E7</accession>
<proteinExistence type="predicted"/>
<evidence type="ECO:0000313" key="21">
    <source>
        <dbReference type="EMBL" id="STM38019.1"/>
    </source>
</evidence>
<reference evidence="16" key="18">
    <citation type="submission" date="2021-02" db="EMBL/GenBank/DDBJ databases">
        <title>Co-localization of colistin and carbapenem -resistance genes on a novel transferable IncHI2 plasmid in Escherichia coli from chicken-origin.</title>
        <authorList>
            <person name="Hoffmann M."/>
            <person name="Balkey M."/>
            <person name="Ronco T."/>
            <person name="Hendriksen R.S."/>
        </authorList>
    </citation>
    <scope>NUCLEOTIDE SEQUENCE</scope>
    <source>
        <strain evidence="16">CFSAN083829</strain>
    </source>
</reference>
<dbReference type="Proteomes" id="UP000271008">
    <property type="component" value="Unassembled WGS sequence"/>
</dbReference>
<reference evidence="24 25" key="3">
    <citation type="submission" date="2018-06" db="EMBL/GenBank/DDBJ databases">
        <authorList>
            <consortium name="Pathogen Informatics"/>
            <person name="Doyle S."/>
        </authorList>
    </citation>
    <scope>NUCLEOTIDE SEQUENCE [LARGE SCALE GENOMIC DNA]</scope>
    <source>
        <strain evidence="21 25">NCTC8500</strain>
        <strain evidence="19 26">NCTC9045</strain>
        <strain evidence="20 27">NCTC9117</strain>
        <strain evidence="18 24">VREC0535</strain>
    </source>
</reference>
<evidence type="ECO:0000313" key="19">
    <source>
        <dbReference type="EMBL" id="STJ54023.1"/>
    </source>
</evidence>
<evidence type="ECO:0000313" key="37">
    <source>
        <dbReference type="Proteomes" id="UP000530628"/>
    </source>
</evidence>
<dbReference type="EMBL" id="WTQQ01000215">
    <property type="protein sequence ID" value="MWR89581.1"/>
    <property type="molecule type" value="Genomic_DNA"/>
</dbReference>
<dbReference type="EMBL" id="UGDC01000003">
    <property type="protein sequence ID" value="STJ79613.1"/>
    <property type="molecule type" value="Genomic_DNA"/>
</dbReference>
<reference evidence="9 29" key="7">
    <citation type="journal article" date="2019" name="Environ. Health Perspect.">
        <title>Inter-host Transmission of Carbapenemase-Producing Escherichia coli among Humans and Backyard Animals.</title>
        <authorList>
            <person name="Li J."/>
            <person name="Bi Z."/>
            <person name="Ma S."/>
            <person name="Chen B."/>
            <person name="Cai C."/>
            <person name="He J."/>
            <person name="Schwarz S."/>
            <person name="Sun C."/>
            <person name="Zhou Y."/>
            <person name="Yin J."/>
            <person name="Hulth A."/>
            <person name="Wang Y."/>
            <person name="Shen Z."/>
            <person name="Wang S."/>
            <person name="Wu C."/>
            <person name="Nilsson L.E."/>
            <person name="Walsh T.R."/>
            <person name="Borjesson S."/>
            <person name="Shen J."/>
            <person name="Sun Q."/>
            <person name="Wang Y."/>
        </authorList>
    </citation>
    <scope>NUCLEOTIDE SEQUENCE [LARGE SCALE GENOMIC DNA]</scope>
    <source>
        <strain evidence="9 29">A016f</strain>
    </source>
</reference>
<dbReference type="Proteomes" id="UP000663166">
    <property type="component" value="Chromosome"/>
</dbReference>
<dbReference type="EMBL" id="RQTU01000239">
    <property type="protein sequence ID" value="RRD68418.1"/>
    <property type="molecule type" value="Genomic_DNA"/>
</dbReference>
<dbReference type="Proteomes" id="UP000250671">
    <property type="component" value="Unassembled WGS sequence"/>
</dbReference>
<dbReference type="EMBL" id="UCZA01000002">
    <property type="protein sequence ID" value="SQP80002.1"/>
    <property type="molecule type" value="Genomic_DNA"/>
</dbReference>
<dbReference type="Proteomes" id="UP000436482">
    <property type="component" value="Unassembled WGS sequence"/>
</dbReference>
<dbReference type="EMBL" id="ABLFQU030000011">
    <property type="protein sequence ID" value="EMM0024803.1"/>
    <property type="molecule type" value="Genomic_DNA"/>
</dbReference>
<evidence type="ECO:0000313" key="35">
    <source>
        <dbReference type="Proteomes" id="UP000512322"/>
    </source>
</evidence>
<dbReference type="Proteomes" id="UP000254429">
    <property type="component" value="Unassembled WGS sequence"/>
</dbReference>
<dbReference type="EMBL" id="JACZOI010000105">
    <property type="protein sequence ID" value="MBE0980114.1"/>
    <property type="molecule type" value="Genomic_DNA"/>
</dbReference>
<dbReference type="EMBL" id="AASURL010000021">
    <property type="protein sequence ID" value="EFH0365315.1"/>
    <property type="molecule type" value="Genomic_DNA"/>
</dbReference>
<dbReference type="EMBL" id="AASWOY010000036">
    <property type="protein sequence ID" value="EFH6650057.1"/>
    <property type="molecule type" value="Genomic_DNA"/>
</dbReference>
<reference evidence="3 37" key="9">
    <citation type="submission" date="2019-11" db="EMBL/GenBank/DDBJ databases">
        <authorList>
            <consortium name="GenomeTrakr network: Whole genome sequencing for foodborne pathogen traceback"/>
        </authorList>
    </citation>
    <scope>NUCLEOTIDE SEQUENCE [LARGE SCALE GENOMIC DNA]</scope>
    <source>
        <strain evidence="3 37">PSU-2072</strain>
    </source>
</reference>
<reference evidence="2 36" key="13">
    <citation type="submission" date="2020-02" db="EMBL/GenBank/DDBJ databases">
        <authorList>
            <consortium name="PulseNet: The National Subtyping Network for Foodborne Disease Surveillance"/>
            <person name="Tarr C.L."/>
            <person name="Trees E."/>
            <person name="Katz L.S."/>
            <person name="Carleton-Romer H.A."/>
            <person name="Stroika S."/>
            <person name="Kucerova Z."/>
            <person name="Roache K.F."/>
            <person name="Sabol A.L."/>
            <person name="Besser J."/>
            <person name="Gerner-Smidt P."/>
        </authorList>
    </citation>
    <scope>NUCLEOTIDE SEQUENCE [LARGE SCALE GENOMIC DNA]</scope>
    <source>
        <strain evidence="2 36">PNUSAE004166</strain>
    </source>
</reference>
<evidence type="ECO:0000313" key="18">
    <source>
        <dbReference type="EMBL" id="SQP80002.1"/>
    </source>
</evidence>
<dbReference type="Proteomes" id="UP000359125">
    <property type="component" value="Unassembled WGS sequence"/>
</dbReference>
<evidence type="ECO:0000313" key="32">
    <source>
        <dbReference type="Proteomes" id="UP000462410"/>
    </source>
</evidence>
<reference evidence="5" key="2">
    <citation type="journal article" date="2018" name="Genome Biol.">
        <title>SKESA: strategic k-mer extension for scrupulous assemblies.</title>
        <authorList>
            <person name="Souvorov A."/>
            <person name="Agarwala R."/>
            <person name="Lipman D.J."/>
        </authorList>
    </citation>
    <scope>NUCLEOTIDE SEQUENCE [LARGE SCALE GENOMIC DNA]</scope>
    <source>
        <strain evidence="6">Escherichia coli</strain>
        <strain evidence="5">EuSCAPE_DE065</strain>
    </source>
</reference>
<evidence type="ECO:0000313" key="28">
    <source>
        <dbReference type="Proteomes" id="UP000271008"/>
    </source>
</evidence>
<dbReference type="Proteomes" id="UP000870292">
    <property type="component" value="Unassembled WGS sequence"/>
</dbReference>
<dbReference type="EMBL" id="RYCF01000012">
    <property type="protein sequence ID" value="MQK23987.1"/>
    <property type="molecule type" value="Genomic_DNA"/>
</dbReference>
<dbReference type="Proteomes" id="UP000509796">
    <property type="component" value="Chromosome"/>
</dbReference>
<gene>
    <name evidence="18" type="primary">yfbN</name>
    <name evidence="7" type="ORF">ACU57_26455</name>
    <name evidence="2" type="ORF">BGM66_001727</name>
    <name evidence="1" type="ORF">CTR35_000005</name>
    <name evidence="17" type="ORF">EIA08_28755</name>
    <name evidence="9" type="ORF">EIZ93_06580</name>
    <name evidence="13" type="ORF">G3V95_00830</name>
    <name evidence="3" type="ORF">GNW61_15070</name>
    <name evidence="12" type="ORF">GP965_13980</name>
    <name evidence="10" type="ORF">GP975_17925</name>
    <name evidence="11" type="ORF">GP979_14965</name>
    <name evidence="5" type="ORF">HMV95_07290</name>
    <name evidence="15" type="ORF">HVY77_08635</name>
    <name evidence="14" type="ORF">HX136_07600</name>
    <name evidence="22" type="ORF">IDONEFKE_02263</name>
    <name evidence="8" type="ORF">IH772_23050</name>
    <name evidence="6" type="ORF">J0541_000065</name>
    <name evidence="16" type="ORF">JNP96_18655</name>
    <name evidence="21" type="ORF">NCTC8500_01778</name>
    <name evidence="19" type="ORF">NCTC9045_01893</name>
    <name evidence="20" type="ORF">NCTC9117_02200</name>
    <name evidence="4" type="ORF">P6223_001322</name>
    <name evidence="18" type="ORF">SAMEA3752557_00613</name>
</gene>
<dbReference type="EMBL" id="CP057293">
    <property type="protein sequence ID" value="QMF67070.1"/>
    <property type="molecule type" value="Genomic_DNA"/>
</dbReference>
<dbReference type="RefSeq" id="WP_000455114.1">
    <property type="nucleotide sequence ID" value="NZ_AP019189.1"/>
</dbReference>
<evidence type="ECO:0000313" key="12">
    <source>
        <dbReference type="EMBL" id="MWT22010.1"/>
    </source>
</evidence>
<dbReference type="Proteomes" id="UP000538406">
    <property type="component" value="Unassembled WGS sequence"/>
</dbReference>
<dbReference type="Proteomes" id="UP000512322">
    <property type="component" value="Chromosome"/>
</dbReference>
<evidence type="ECO:0000313" key="16">
    <source>
        <dbReference type="EMBL" id="QRZ95875.1"/>
    </source>
</evidence>
<evidence type="ECO:0000313" key="9">
    <source>
        <dbReference type="EMBL" id="MQK23987.1"/>
    </source>
</evidence>
<evidence type="ECO:0000313" key="26">
    <source>
        <dbReference type="Proteomes" id="UP000254503"/>
    </source>
</evidence>
<dbReference type="AlphaFoldDB" id="A0A024L0E7"/>
<dbReference type="EMBL" id="AASHPR010000001">
    <property type="protein sequence ID" value="EFC3522943.1"/>
    <property type="molecule type" value="Genomic_DNA"/>
</dbReference>
<evidence type="ECO:0000313" key="30">
    <source>
        <dbReference type="Proteomes" id="UP000436482"/>
    </source>
</evidence>
<dbReference type="EMBL" id="JAAGYI010000001">
    <property type="protein sequence ID" value="NEM84052.1"/>
    <property type="molecule type" value="Genomic_DNA"/>
</dbReference>
<reference evidence="30 31" key="10">
    <citation type="submission" date="2019-12" db="EMBL/GenBank/DDBJ databases">
        <title>Enteriobacteria Tanzani isolates_8377-8380.</title>
        <authorList>
            <person name="Subbiah M."/>
            <person name="Call D."/>
        </authorList>
    </citation>
    <scope>NUCLEOTIDE SEQUENCE [LARGE SCALE GENOMIC DNA]</scope>
    <source>
        <strain evidence="12 32">8378wH8</strain>
        <strain evidence="10 31">8379wE2</strain>
        <strain evidence="11 30">8379wE6</strain>
    </source>
</reference>
<reference evidence="14" key="11">
    <citation type="journal article" date="2020" name="Int. J. Antimicrob. Agents">
        <title>Identification and characterisation of fosfomycin resistance in Escherichia coli urinary tract infection isolates from Australia.</title>
        <authorList>
            <person name="Mowlaboccus S."/>
            <person name="Daley D."/>
            <person name="Pang S."/>
            <person name="Gottlieb T."/>
            <person name="Merlino J."/>
            <person name="Nimmo G.R."/>
            <person name="George N."/>
            <person name="Korman T.M."/>
            <person name="Streitberg R."/>
            <person name="Robson J."/>
            <person name="Peachey G."/>
            <person name="Collignon P."/>
            <person name="Bradbury S."/>
            <person name="Colombi E."/>
            <person name="Ramsay J.P."/>
            <person name="Rogers B.A."/>
            <person name="Coombs G.W."/>
        </authorList>
    </citation>
    <scope>NUCLEOTIDE SEQUENCE</scope>
    <source>
        <strain evidence="14">EC2</strain>
    </source>
</reference>
<evidence type="ECO:0000313" key="17">
    <source>
        <dbReference type="EMBL" id="RRD68418.1"/>
    </source>
</evidence>
<evidence type="ECO:0000313" key="7">
    <source>
        <dbReference type="EMBL" id="KPO03847.1"/>
    </source>
</evidence>
<dbReference type="Proteomes" id="UP000254785">
    <property type="component" value="Unassembled WGS sequence"/>
</dbReference>
<evidence type="ECO:0000313" key="13">
    <source>
        <dbReference type="EMBL" id="NEM84052.1"/>
    </source>
</evidence>
<dbReference type="EMBL" id="DABHXT010000007">
    <property type="protein sequence ID" value="HAJ5958080.1"/>
    <property type="molecule type" value="Genomic_DNA"/>
</dbReference>
<sequence>MEWLSEIRKLRKNVPVGIQVARRLLERTGGDVDEAIKLFHIDQINILTAKADVTHQEAENVLLATNYDIAEALRRIDEQRYTLTELILRKNKDAGDALNNIALAIEYEWDLKRKFWFGFADIQLLPPVLQTFMLVYEWHEYVGWEGMECGIFFESDHTHQQLQALGLLELAQKMVTARIRYDELKDKAENFHEITEDDIFKMLIIHCDQLAREVDSILLQFVKDNIDVFPCRHNRHEL</sequence>
<dbReference type="Proteomes" id="UP000629265">
    <property type="component" value="Unassembled WGS sequence"/>
</dbReference>
<evidence type="ECO:0000313" key="33">
    <source>
        <dbReference type="Proteomes" id="UP000469708"/>
    </source>
</evidence>
<dbReference type="EMBL" id="CP070393">
    <property type="protein sequence ID" value="QRZ95875.1"/>
    <property type="molecule type" value="Genomic_DNA"/>
</dbReference>
<dbReference type="EMBL" id="UGFG01000001">
    <property type="protein sequence ID" value="STM38019.1"/>
    <property type="molecule type" value="Genomic_DNA"/>
</dbReference>
<reference evidence="17 28" key="5">
    <citation type="submission" date="2018-11" db="EMBL/GenBank/DDBJ databases">
        <title>Enterobacteriaceae from Patient.</title>
        <authorList>
            <person name="Shen C."/>
            <person name="Yang Y."/>
            <person name="Tian G."/>
        </authorList>
    </citation>
    <scope>NUCLEOTIDE SEQUENCE [LARGE SCALE GENOMIC DNA]</scope>
    <source>
        <strain evidence="17 28">GBGD28</strain>
    </source>
</reference>
<dbReference type="EMBL" id="DADUEU010000001">
    <property type="protein sequence ID" value="HBB1571230.1"/>
    <property type="molecule type" value="Genomic_DNA"/>
</dbReference>
<dbReference type="OMA" id="LAYEGWE"/>
<reference evidence="8" key="17">
    <citation type="submission" date="2020-09" db="EMBL/GenBank/DDBJ databases">
        <title>Emerging polyconal dissemination of OXA-244-producing E. coli in France.</title>
        <authorList>
            <person name="Emeraud C."/>
            <person name="Girlich D."/>
            <person name="Bonnin R.A."/>
            <person name="Jousset A.B."/>
            <person name="Naas T."/>
            <person name="Dortet L."/>
        </authorList>
    </citation>
    <scope>NUCLEOTIDE SEQUENCE</scope>
    <source>
        <strain evidence="8">225E3</strain>
    </source>
</reference>
<evidence type="ECO:0000313" key="27">
    <source>
        <dbReference type="Proteomes" id="UP000254785"/>
    </source>
</evidence>
<evidence type="ECO:0000313" key="6">
    <source>
        <dbReference type="EMBL" id="HBB1571230.1"/>
    </source>
</evidence>
<evidence type="ECO:0000313" key="34">
    <source>
        <dbReference type="Proteomes" id="UP000509796"/>
    </source>
</evidence>
<protein>
    <submittedName>
        <fullName evidence="1">Uncharacterized protein</fullName>
    </submittedName>
</protein>
<dbReference type="Proteomes" id="UP000640866">
    <property type="component" value="Unassembled WGS sequence"/>
</dbReference>
<evidence type="ECO:0000313" key="22">
    <source>
        <dbReference type="EMBL" id="VZR05238.1"/>
    </source>
</evidence>
<evidence type="ECO:0000313" key="39">
    <source>
        <dbReference type="Proteomes" id="UP000629265"/>
    </source>
</evidence>
<evidence type="ECO:0000313" key="11">
    <source>
        <dbReference type="EMBL" id="MWR89581.1"/>
    </source>
</evidence>